<proteinExistence type="predicted"/>
<dbReference type="PANTHER" id="PTHR42953">
    <property type="entry name" value="HIGH-AFFINITY ZINC UPTAKE SYSTEM PROTEIN ZNUA-RELATED"/>
    <property type="match status" value="1"/>
</dbReference>
<comment type="caution">
    <text evidence="1">The sequence shown here is derived from an EMBL/GenBank/DDBJ whole genome shotgun (WGS) entry which is preliminary data.</text>
</comment>
<feature type="non-terminal residue" evidence="1">
    <location>
        <position position="1"/>
    </location>
</feature>
<dbReference type="AlphaFoldDB" id="A0A933MJN1"/>
<sequence>DSAYFSENRERYIQSLDSAMAAWRPKLEALAGRKVVTYHNSWPYFAARFKLNIVGFIEPKPGIPPGPSHLASLNEKLRKEQVPVIIMEPFFDRKTAAKVINGTRTTLVILPSSAGGLPGIDTYFKLIEYNVEALYKAVVHQEAR</sequence>
<dbReference type="InterPro" id="IPR006127">
    <property type="entry name" value="ZnuA-like"/>
</dbReference>
<dbReference type="PANTHER" id="PTHR42953:SF2">
    <property type="entry name" value="ADHESION PROTEIN"/>
    <property type="match status" value="1"/>
</dbReference>
<dbReference type="Pfam" id="PF01297">
    <property type="entry name" value="ZnuA"/>
    <property type="match status" value="1"/>
</dbReference>
<reference evidence="1" key="1">
    <citation type="submission" date="2020-07" db="EMBL/GenBank/DDBJ databases">
        <title>Huge and variable diversity of episymbiotic CPR bacteria and DPANN archaea in groundwater ecosystems.</title>
        <authorList>
            <person name="He C.Y."/>
            <person name="Keren R."/>
            <person name="Whittaker M."/>
            <person name="Farag I.F."/>
            <person name="Doudna J."/>
            <person name="Cate J.H.D."/>
            <person name="Banfield J.F."/>
        </authorList>
    </citation>
    <scope>NUCLEOTIDE SEQUENCE</scope>
    <source>
        <strain evidence="1">NC_groundwater_1520_Pr4_B-0.1um_53_5</strain>
    </source>
</reference>
<dbReference type="GO" id="GO:0046872">
    <property type="term" value="F:metal ion binding"/>
    <property type="evidence" value="ECO:0007669"/>
    <property type="project" value="InterPro"/>
</dbReference>
<gene>
    <name evidence="1" type="ORF">HY768_01285</name>
</gene>
<evidence type="ECO:0000313" key="1">
    <source>
        <dbReference type="EMBL" id="MBI4725855.1"/>
    </source>
</evidence>
<evidence type="ECO:0000313" key="2">
    <source>
        <dbReference type="Proteomes" id="UP000736328"/>
    </source>
</evidence>
<dbReference type="Gene3D" id="3.40.50.1980">
    <property type="entry name" value="Nitrogenase molybdenum iron protein domain"/>
    <property type="match status" value="1"/>
</dbReference>
<protein>
    <submittedName>
        <fullName evidence="1">Zinc ABC transporter substrate-binding protein</fullName>
    </submittedName>
</protein>
<organism evidence="1 2">
    <name type="scientific">candidate division TA06 bacterium</name>
    <dbReference type="NCBI Taxonomy" id="2250710"/>
    <lineage>
        <taxon>Bacteria</taxon>
        <taxon>Bacteria division TA06</taxon>
    </lineage>
</organism>
<dbReference type="SUPFAM" id="SSF53807">
    <property type="entry name" value="Helical backbone' metal receptor"/>
    <property type="match status" value="1"/>
</dbReference>
<dbReference type="EMBL" id="JACQXR010000012">
    <property type="protein sequence ID" value="MBI4725855.1"/>
    <property type="molecule type" value="Genomic_DNA"/>
</dbReference>
<dbReference type="GO" id="GO:0030001">
    <property type="term" value="P:metal ion transport"/>
    <property type="evidence" value="ECO:0007669"/>
    <property type="project" value="InterPro"/>
</dbReference>
<accession>A0A933MJN1</accession>
<dbReference type="Proteomes" id="UP000736328">
    <property type="component" value="Unassembled WGS sequence"/>
</dbReference>
<dbReference type="InterPro" id="IPR050492">
    <property type="entry name" value="Bact_metal-bind_prot9"/>
</dbReference>
<name>A0A933MJN1_UNCT6</name>